<reference evidence="3" key="1">
    <citation type="submission" date="2023-07" db="EMBL/GenBank/DDBJ databases">
        <authorList>
            <consortium name="CYATHOMIX"/>
        </authorList>
    </citation>
    <scope>NUCLEOTIDE SEQUENCE</scope>
    <source>
        <strain evidence="3">N/A</strain>
    </source>
</reference>
<feature type="region of interest" description="Disordered" evidence="1">
    <location>
        <begin position="129"/>
        <end position="232"/>
    </location>
</feature>
<keyword evidence="4" id="KW-1185">Reference proteome</keyword>
<keyword evidence="2" id="KW-0812">Transmembrane</keyword>
<accession>A0AA36HCH2</accession>
<keyword evidence="2" id="KW-1133">Transmembrane helix</keyword>
<feature type="compositionally biased region" description="Basic and acidic residues" evidence="1">
    <location>
        <begin position="141"/>
        <end position="154"/>
    </location>
</feature>
<dbReference type="AlphaFoldDB" id="A0AA36HCH2"/>
<sequence length="232" mass="26134">MITVSYIILKTLIISLLCLRILLQCSRMKKKKKTASEPTSYIEEDTKLEEKYLRPAWDKDFPNILPPPVHVAEKENKEVDVELDMAVGAPNIDTFKSSAIESDYHHRDADARPSEILDPFFIDDVTQDATEEKEKKKKKSKEGVGKSKRSEPLRSARSARLMRKKEEMRVGGLRSTPSEPSCTPLHGSIPASARETEVKSSSKLSGKKMSKETQRSASILSKSLDKDSSRKK</sequence>
<evidence type="ECO:0000256" key="1">
    <source>
        <dbReference type="SAM" id="MobiDB-lite"/>
    </source>
</evidence>
<proteinExistence type="predicted"/>
<feature type="compositionally biased region" description="Basic and acidic residues" evidence="1">
    <location>
        <begin position="223"/>
        <end position="232"/>
    </location>
</feature>
<organism evidence="3 4">
    <name type="scientific">Cylicocyclus nassatus</name>
    <name type="common">Nematode worm</name>
    <dbReference type="NCBI Taxonomy" id="53992"/>
    <lineage>
        <taxon>Eukaryota</taxon>
        <taxon>Metazoa</taxon>
        <taxon>Ecdysozoa</taxon>
        <taxon>Nematoda</taxon>
        <taxon>Chromadorea</taxon>
        <taxon>Rhabditida</taxon>
        <taxon>Rhabditina</taxon>
        <taxon>Rhabditomorpha</taxon>
        <taxon>Strongyloidea</taxon>
        <taxon>Strongylidae</taxon>
        <taxon>Cylicocyclus</taxon>
    </lineage>
</organism>
<keyword evidence="2" id="KW-0472">Membrane</keyword>
<gene>
    <name evidence="3" type="ORF">CYNAS_LOCUS19630</name>
</gene>
<comment type="caution">
    <text evidence="3">The sequence shown here is derived from an EMBL/GenBank/DDBJ whole genome shotgun (WGS) entry which is preliminary data.</text>
</comment>
<protein>
    <submittedName>
        <fullName evidence="3">Uncharacterized protein</fullName>
    </submittedName>
</protein>
<dbReference type="EMBL" id="CATQJL010000316">
    <property type="protein sequence ID" value="CAJ0607647.1"/>
    <property type="molecule type" value="Genomic_DNA"/>
</dbReference>
<feature type="transmembrane region" description="Helical" evidence="2">
    <location>
        <begin position="6"/>
        <end position="23"/>
    </location>
</feature>
<evidence type="ECO:0000313" key="3">
    <source>
        <dbReference type="EMBL" id="CAJ0607647.1"/>
    </source>
</evidence>
<name>A0AA36HCH2_CYLNA</name>
<evidence type="ECO:0000256" key="2">
    <source>
        <dbReference type="SAM" id="Phobius"/>
    </source>
</evidence>
<evidence type="ECO:0000313" key="4">
    <source>
        <dbReference type="Proteomes" id="UP001176961"/>
    </source>
</evidence>
<dbReference type="Proteomes" id="UP001176961">
    <property type="component" value="Unassembled WGS sequence"/>
</dbReference>